<evidence type="ECO:0000256" key="16">
    <source>
        <dbReference type="PIRSR" id="PIRSR602401-1"/>
    </source>
</evidence>
<feature type="transmembrane region" description="Helical" evidence="17">
    <location>
        <begin position="6"/>
        <end position="28"/>
    </location>
</feature>
<dbReference type="Proteomes" id="UP001239445">
    <property type="component" value="Unassembled WGS sequence"/>
</dbReference>
<dbReference type="InterPro" id="IPR036396">
    <property type="entry name" value="Cyt_P450_sf"/>
</dbReference>
<dbReference type="EMBL" id="MU839837">
    <property type="protein sequence ID" value="KAK1753710.1"/>
    <property type="molecule type" value="Genomic_DNA"/>
</dbReference>
<feature type="binding site" description="axial binding residue" evidence="16">
    <location>
        <position position="448"/>
    </location>
    <ligand>
        <name>heme</name>
        <dbReference type="ChEBI" id="CHEBI:30413"/>
    </ligand>
    <ligandPart>
        <name>Fe</name>
        <dbReference type="ChEBI" id="CHEBI:18248"/>
    </ligandPart>
</feature>
<protein>
    <recommendedName>
        <fullName evidence="14">Cytochrome P450 monooxygenase ABA1</fullName>
    </recommendedName>
    <alternativeName>
        <fullName evidence="15">Abscisic acid biosynthesis protein 1</fullName>
    </alternativeName>
    <alternativeName>
        <fullName evidence="13">Cytochrome P450 monooxygenase aba1</fullName>
    </alternativeName>
</protein>
<evidence type="ECO:0000256" key="3">
    <source>
        <dbReference type="ARBA" id="ARBA00004972"/>
    </source>
</evidence>
<evidence type="ECO:0000256" key="12">
    <source>
        <dbReference type="ARBA" id="ARBA00023033"/>
    </source>
</evidence>
<evidence type="ECO:0000256" key="9">
    <source>
        <dbReference type="ARBA" id="ARBA00023002"/>
    </source>
</evidence>
<evidence type="ECO:0000256" key="15">
    <source>
        <dbReference type="ARBA" id="ARBA00079990"/>
    </source>
</evidence>
<comment type="subcellular location">
    <subcellularLocation>
        <location evidence="2">Membrane</location>
        <topology evidence="2">Single-pass membrane protein</topology>
    </subcellularLocation>
</comment>
<comment type="pathway">
    <text evidence="3">Hormone biosynthesis.</text>
</comment>
<keyword evidence="12" id="KW-0503">Monooxygenase</keyword>
<keyword evidence="6 17" id="KW-0812">Transmembrane</keyword>
<organism evidence="18 19">
    <name type="scientific">Echria macrotheca</name>
    <dbReference type="NCBI Taxonomy" id="438768"/>
    <lineage>
        <taxon>Eukaryota</taxon>
        <taxon>Fungi</taxon>
        <taxon>Dikarya</taxon>
        <taxon>Ascomycota</taxon>
        <taxon>Pezizomycotina</taxon>
        <taxon>Sordariomycetes</taxon>
        <taxon>Sordariomycetidae</taxon>
        <taxon>Sordariales</taxon>
        <taxon>Schizotheciaceae</taxon>
        <taxon>Echria</taxon>
    </lineage>
</organism>
<keyword evidence="19" id="KW-1185">Reference proteome</keyword>
<keyword evidence="7 16" id="KW-0479">Metal-binding</keyword>
<dbReference type="GO" id="GO:0016020">
    <property type="term" value="C:membrane"/>
    <property type="evidence" value="ECO:0007669"/>
    <property type="project" value="UniProtKB-SubCell"/>
</dbReference>
<dbReference type="Pfam" id="PF00067">
    <property type="entry name" value="p450"/>
    <property type="match status" value="1"/>
</dbReference>
<dbReference type="PRINTS" id="PR00385">
    <property type="entry name" value="P450"/>
</dbReference>
<evidence type="ECO:0000256" key="11">
    <source>
        <dbReference type="ARBA" id="ARBA00023026"/>
    </source>
</evidence>
<evidence type="ECO:0000256" key="14">
    <source>
        <dbReference type="ARBA" id="ARBA00068222"/>
    </source>
</evidence>
<evidence type="ECO:0000256" key="1">
    <source>
        <dbReference type="ARBA" id="ARBA00001971"/>
    </source>
</evidence>
<keyword evidence="5 16" id="KW-0349">Heme</keyword>
<dbReference type="InterPro" id="IPR001128">
    <property type="entry name" value="Cyt_P450"/>
</dbReference>
<comment type="similarity">
    <text evidence="4">Belongs to the cytochrome P450 family.</text>
</comment>
<evidence type="ECO:0000313" key="18">
    <source>
        <dbReference type="EMBL" id="KAK1753710.1"/>
    </source>
</evidence>
<gene>
    <name evidence="18" type="ORF">QBC47DRAFT_47129</name>
</gene>
<dbReference type="SUPFAM" id="SSF48264">
    <property type="entry name" value="Cytochrome P450"/>
    <property type="match status" value="1"/>
</dbReference>
<dbReference type="GO" id="GO:0005506">
    <property type="term" value="F:iron ion binding"/>
    <property type="evidence" value="ECO:0007669"/>
    <property type="project" value="InterPro"/>
</dbReference>
<evidence type="ECO:0000256" key="4">
    <source>
        <dbReference type="ARBA" id="ARBA00010617"/>
    </source>
</evidence>
<keyword evidence="17" id="KW-0472">Membrane</keyword>
<evidence type="ECO:0000256" key="17">
    <source>
        <dbReference type="SAM" id="Phobius"/>
    </source>
</evidence>
<dbReference type="GO" id="GO:0016705">
    <property type="term" value="F:oxidoreductase activity, acting on paired donors, with incorporation or reduction of molecular oxygen"/>
    <property type="evidence" value="ECO:0007669"/>
    <property type="project" value="InterPro"/>
</dbReference>
<evidence type="ECO:0000256" key="13">
    <source>
        <dbReference type="ARBA" id="ARBA00067672"/>
    </source>
</evidence>
<name>A0AAJ0B8M3_9PEZI</name>
<evidence type="ECO:0000256" key="2">
    <source>
        <dbReference type="ARBA" id="ARBA00004167"/>
    </source>
</evidence>
<keyword evidence="11" id="KW-0843">Virulence</keyword>
<sequence>MESSIVTSWPAIGTAVAFLLYYVISTFVSWHRLRHFEGPFIASVSYLWLAWTNLTGSAWKVHTRVRQRYRGSLIRIGPNLLMTDDPDTIRRMSSARSRYGRGGWYEAFRIDSANPSMFGTCDTQWHDEIKAKASFGYSGREIPTLERDVDGQIANLKKYIRTRYLSGPAGTKPMDFASASQYFALDTISTVAFGKEFGFLEADADIHGYVHAMDIFSPAATLISDVPWIRSLFLNNWLFSLIGPKHTDEKGPGKILGLAKEAVDRRFESGLKEKQDMLGSFLRHGITRHQCEAEGTLQIIAGTDMTSNVIRTTMLFAASSPKVYRRLQEEIDSAIASGRASNPVTYAEAKALPYLMAVIYEGIRIHPPNFSLLNKRVPPEGDTIDGKFVPGGTEIAQNLWSILRREAIFGKDVDVFRPERYLESGDAAKKSEMERTTELQFGYGRWMCAGKHIAFLEITKVIFELFRDFDFQVINVTQPWSAKQYSVFIIKEMMMRVTEREGAGKAK</sequence>
<evidence type="ECO:0000313" key="19">
    <source>
        <dbReference type="Proteomes" id="UP001239445"/>
    </source>
</evidence>
<dbReference type="FunFam" id="1.10.630.10:FF:000076">
    <property type="entry name" value="Cytochrome P450 monooxygenase"/>
    <property type="match status" value="1"/>
</dbReference>
<dbReference type="GO" id="GO:0004497">
    <property type="term" value="F:monooxygenase activity"/>
    <property type="evidence" value="ECO:0007669"/>
    <property type="project" value="UniProtKB-KW"/>
</dbReference>
<reference evidence="18" key="1">
    <citation type="submission" date="2023-06" db="EMBL/GenBank/DDBJ databases">
        <title>Genome-scale phylogeny and comparative genomics of the fungal order Sordariales.</title>
        <authorList>
            <consortium name="Lawrence Berkeley National Laboratory"/>
            <person name="Hensen N."/>
            <person name="Bonometti L."/>
            <person name="Westerberg I."/>
            <person name="Brannstrom I.O."/>
            <person name="Guillou S."/>
            <person name="Cros-Aarteil S."/>
            <person name="Calhoun S."/>
            <person name="Haridas S."/>
            <person name="Kuo A."/>
            <person name="Mondo S."/>
            <person name="Pangilinan J."/>
            <person name="Riley R."/>
            <person name="Labutti K."/>
            <person name="Andreopoulos B."/>
            <person name="Lipzen A."/>
            <person name="Chen C."/>
            <person name="Yanf M."/>
            <person name="Daum C."/>
            <person name="Ng V."/>
            <person name="Clum A."/>
            <person name="Steindorff A."/>
            <person name="Ohm R."/>
            <person name="Martin F."/>
            <person name="Silar P."/>
            <person name="Natvig D."/>
            <person name="Lalanne C."/>
            <person name="Gautier V."/>
            <person name="Ament-Velasquez S.L."/>
            <person name="Kruys A."/>
            <person name="Hutchinson M.I."/>
            <person name="Powell A.J."/>
            <person name="Barry K."/>
            <person name="Miller A.N."/>
            <person name="Grigoriev I.V."/>
            <person name="Debuchy R."/>
            <person name="Gladieux P."/>
            <person name="Thoren M.H."/>
            <person name="Johannesson H."/>
        </authorList>
    </citation>
    <scope>NUCLEOTIDE SEQUENCE</scope>
    <source>
        <strain evidence="18">PSN4</strain>
    </source>
</reference>
<keyword evidence="8 17" id="KW-1133">Transmembrane helix</keyword>
<accession>A0AAJ0B8M3</accession>
<dbReference type="InterPro" id="IPR050121">
    <property type="entry name" value="Cytochrome_P450_monoxygenase"/>
</dbReference>
<keyword evidence="10 16" id="KW-0408">Iron</keyword>
<dbReference type="Gene3D" id="1.10.630.10">
    <property type="entry name" value="Cytochrome P450"/>
    <property type="match status" value="1"/>
</dbReference>
<proteinExistence type="inferred from homology"/>
<dbReference type="AlphaFoldDB" id="A0AAJ0B8M3"/>
<dbReference type="PANTHER" id="PTHR24305">
    <property type="entry name" value="CYTOCHROME P450"/>
    <property type="match status" value="1"/>
</dbReference>
<comment type="cofactor">
    <cofactor evidence="1 16">
        <name>heme</name>
        <dbReference type="ChEBI" id="CHEBI:30413"/>
    </cofactor>
</comment>
<evidence type="ECO:0000256" key="5">
    <source>
        <dbReference type="ARBA" id="ARBA00022617"/>
    </source>
</evidence>
<dbReference type="GO" id="GO:0020037">
    <property type="term" value="F:heme binding"/>
    <property type="evidence" value="ECO:0007669"/>
    <property type="project" value="InterPro"/>
</dbReference>
<evidence type="ECO:0000256" key="7">
    <source>
        <dbReference type="ARBA" id="ARBA00022723"/>
    </source>
</evidence>
<dbReference type="PRINTS" id="PR00463">
    <property type="entry name" value="EP450I"/>
</dbReference>
<dbReference type="CDD" id="cd11060">
    <property type="entry name" value="CYP57A1-like"/>
    <property type="match status" value="1"/>
</dbReference>
<evidence type="ECO:0000256" key="10">
    <source>
        <dbReference type="ARBA" id="ARBA00023004"/>
    </source>
</evidence>
<dbReference type="PANTHER" id="PTHR24305:SF77">
    <property type="entry name" value="CYTOCHROME P450 MONOOXYGENASE"/>
    <property type="match status" value="1"/>
</dbReference>
<evidence type="ECO:0000256" key="6">
    <source>
        <dbReference type="ARBA" id="ARBA00022692"/>
    </source>
</evidence>
<keyword evidence="9" id="KW-0560">Oxidoreductase</keyword>
<dbReference type="InterPro" id="IPR002401">
    <property type="entry name" value="Cyt_P450_E_grp-I"/>
</dbReference>
<evidence type="ECO:0000256" key="8">
    <source>
        <dbReference type="ARBA" id="ARBA00022989"/>
    </source>
</evidence>
<comment type="caution">
    <text evidence="18">The sequence shown here is derived from an EMBL/GenBank/DDBJ whole genome shotgun (WGS) entry which is preliminary data.</text>
</comment>